<dbReference type="Gramene" id="TVU44097">
    <property type="protein sequence ID" value="TVU44097"/>
    <property type="gene ID" value="EJB05_03529"/>
</dbReference>
<accession>A0A5J9W843</accession>
<evidence type="ECO:0000256" key="5">
    <source>
        <dbReference type="PIRSR" id="PIRSR607724-2"/>
    </source>
</evidence>
<protein>
    <recommendedName>
        <fullName evidence="2">poly(ADP-ribose) glycohydrolase</fullName>
        <ecNumber evidence="2">3.2.1.143</ecNumber>
    </recommendedName>
</protein>
<dbReference type="InterPro" id="IPR007724">
    <property type="entry name" value="Poly_GlycHdrlase"/>
</dbReference>
<dbReference type="Pfam" id="PF05028">
    <property type="entry name" value="PARG_cat_C"/>
    <property type="match status" value="1"/>
</dbReference>
<organism evidence="8 9">
    <name type="scientific">Eragrostis curvula</name>
    <name type="common">weeping love grass</name>
    <dbReference type="NCBI Taxonomy" id="38414"/>
    <lineage>
        <taxon>Eukaryota</taxon>
        <taxon>Viridiplantae</taxon>
        <taxon>Streptophyta</taxon>
        <taxon>Embryophyta</taxon>
        <taxon>Tracheophyta</taxon>
        <taxon>Spermatophyta</taxon>
        <taxon>Magnoliopsida</taxon>
        <taxon>Liliopsida</taxon>
        <taxon>Poales</taxon>
        <taxon>Poaceae</taxon>
        <taxon>PACMAD clade</taxon>
        <taxon>Chloridoideae</taxon>
        <taxon>Eragrostideae</taxon>
        <taxon>Eragrostidinae</taxon>
        <taxon>Eragrostis</taxon>
    </lineage>
</organism>
<name>A0A5J9W843_9POAL</name>
<reference evidence="8 9" key="1">
    <citation type="journal article" date="2019" name="Sci. Rep.">
        <title>A high-quality genome of Eragrostis curvula grass provides insights into Poaceae evolution and supports new strategies to enhance forage quality.</title>
        <authorList>
            <person name="Carballo J."/>
            <person name="Santos B.A.C.M."/>
            <person name="Zappacosta D."/>
            <person name="Garbus I."/>
            <person name="Selva J.P."/>
            <person name="Gallo C.A."/>
            <person name="Diaz A."/>
            <person name="Albertini E."/>
            <person name="Caccamo M."/>
            <person name="Echenique V."/>
        </authorList>
    </citation>
    <scope>NUCLEOTIDE SEQUENCE [LARGE SCALE GENOMIC DNA]</scope>
    <source>
        <strain evidence="9">cv. Victoria</strain>
        <tissue evidence="8">Leaf</tissue>
    </source>
</reference>
<dbReference type="Proteomes" id="UP000324897">
    <property type="component" value="Chromosome 5"/>
</dbReference>
<evidence type="ECO:0000256" key="1">
    <source>
        <dbReference type="ARBA" id="ARBA00009545"/>
    </source>
</evidence>
<dbReference type="PANTHER" id="PTHR12837:SF0">
    <property type="entry name" value="POLY(ADP-RIBOSE) GLYCOHYDROLASE"/>
    <property type="match status" value="1"/>
</dbReference>
<dbReference type="GO" id="GO:0005634">
    <property type="term" value="C:nucleus"/>
    <property type="evidence" value="ECO:0007669"/>
    <property type="project" value="TreeGrafter"/>
</dbReference>
<dbReference type="GO" id="GO:0004649">
    <property type="term" value="F:poly(ADP-ribose) glycohydrolase activity"/>
    <property type="evidence" value="ECO:0007669"/>
    <property type="project" value="UniProtKB-EC"/>
</dbReference>
<feature type="binding site" evidence="5">
    <location>
        <position position="285"/>
    </location>
    <ligand>
        <name>substrate</name>
    </ligand>
</feature>
<dbReference type="PANTHER" id="PTHR12837">
    <property type="entry name" value="POLY ADP-RIBOSE GLYCOHYDROLASE"/>
    <property type="match status" value="1"/>
</dbReference>
<evidence type="ECO:0000313" key="9">
    <source>
        <dbReference type="Proteomes" id="UP000324897"/>
    </source>
</evidence>
<dbReference type="GO" id="GO:0006282">
    <property type="term" value="P:regulation of DNA repair"/>
    <property type="evidence" value="ECO:0007669"/>
    <property type="project" value="InterPro"/>
</dbReference>
<feature type="binding site" evidence="5">
    <location>
        <position position="271"/>
    </location>
    <ligand>
        <name>substrate</name>
    </ligand>
</feature>
<evidence type="ECO:0000259" key="7">
    <source>
        <dbReference type="Pfam" id="PF20811"/>
    </source>
</evidence>
<evidence type="ECO:0000256" key="2">
    <source>
        <dbReference type="ARBA" id="ARBA00012255"/>
    </source>
</evidence>
<dbReference type="InterPro" id="IPR046372">
    <property type="entry name" value="PARG_cat_C"/>
</dbReference>
<evidence type="ECO:0000256" key="4">
    <source>
        <dbReference type="PIRSR" id="PIRSR607724-1"/>
    </source>
</evidence>
<keyword evidence="9" id="KW-1185">Reference proteome</keyword>
<dbReference type="Pfam" id="PF20811">
    <property type="entry name" value="PARG_cat_N"/>
    <property type="match status" value="1"/>
</dbReference>
<dbReference type="InterPro" id="IPR048362">
    <property type="entry name" value="PARG_helical"/>
</dbReference>
<proteinExistence type="inferred from homology"/>
<evidence type="ECO:0000256" key="3">
    <source>
        <dbReference type="ARBA" id="ARBA00022801"/>
    </source>
</evidence>
<dbReference type="OrthoDB" id="1937899at2759"/>
<dbReference type="GO" id="GO:1990966">
    <property type="term" value="P:ATP generation from poly-ADP-D-ribose"/>
    <property type="evidence" value="ECO:0007669"/>
    <property type="project" value="TreeGrafter"/>
</dbReference>
<comment type="caution">
    <text evidence="8">The sequence shown here is derived from an EMBL/GenBank/DDBJ whole genome shotgun (WGS) entry which is preliminary data.</text>
</comment>
<dbReference type="EC" id="3.2.1.143" evidence="2"/>
<sequence length="517" mass="57525">MESPASGLAARGDLRSALPYLPVVLRGGALFWPPAAQEPLRALALGPDVSRVVSGDVLADALTDLRLALAQPPLPNRAADGFARFFDDLLSRAHAREWFAEVLPSLARLLLRLPALLEDHYAKVADGASGLRILESQDAGIVLLGQELIAGLLACSLFCLFPTEGRVETSLPMINFDGLFSALVHHNSRQSQEQKLRCLVHYFERVTDSTPAGSVSFERKVLPSHSVSGGITYPDSDMWMKSSAPLCQFRVFSSGFIEDEVQEALEVDFANKYLGGGALLRGCVQEEIRFMINPELIVGMLFMASMEDNEAIEIVGAERFSQYMGYGSSFRFVSDYLDTKPFDSTGRRRTRILAIDALDCPTMSQYESSGLLREVNKAFCGFMDQSKHQLYVKLFEGSNRKDNCPSTSSGEYIGVSTGNWGCGAFGGNPEIKSMIQWIAASQALRPFVNYYTFEAASLERLEEVIQWVLRHGWTVGELWHMLMDYSSQRRRGETRMGFFGWLLPRDNHSSDLHYMSE</sequence>
<evidence type="ECO:0000259" key="6">
    <source>
        <dbReference type="Pfam" id="PF05028"/>
    </source>
</evidence>
<keyword evidence="3" id="KW-0378">Hydrolase</keyword>
<dbReference type="GO" id="GO:0009225">
    <property type="term" value="P:nucleotide-sugar metabolic process"/>
    <property type="evidence" value="ECO:0007669"/>
    <property type="project" value="TreeGrafter"/>
</dbReference>
<dbReference type="GO" id="GO:0005975">
    <property type="term" value="P:carbohydrate metabolic process"/>
    <property type="evidence" value="ECO:0007669"/>
    <property type="project" value="InterPro"/>
</dbReference>
<evidence type="ECO:0000313" key="8">
    <source>
        <dbReference type="EMBL" id="TVU44097.1"/>
    </source>
</evidence>
<dbReference type="EMBL" id="RWGY01000004">
    <property type="protein sequence ID" value="TVU44097.1"/>
    <property type="molecule type" value="Genomic_DNA"/>
</dbReference>
<dbReference type="GO" id="GO:0005737">
    <property type="term" value="C:cytoplasm"/>
    <property type="evidence" value="ECO:0007669"/>
    <property type="project" value="TreeGrafter"/>
</dbReference>
<feature type="domain" description="PARG helical" evidence="7">
    <location>
        <begin position="91"/>
        <end position="219"/>
    </location>
</feature>
<dbReference type="AlphaFoldDB" id="A0A5J9W843"/>
<feature type="active site" evidence="4">
    <location>
        <position position="286"/>
    </location>
</feature>
<feature type="binding site" evidence="5">
    <location>
        <position position="326"/>
    </location>
    <ligand>
        <name>substrate</name>
    </ligand>
</feature>
<feature type="active site" evidence="4">
    <location>
        <position position="268"/>
    </location>
</feature>
<gene>
    <name evidence="8" type="ORF">EJB05_03529</name>
</gene>
<comment type="similarity">
    <text evidence="1">Belongs to the poly(ADP-ribose) glycohydrolase family.</text>
</comment>
<feature type="active site" evidence="4">
    <location>
        <position position="287"/>
    </location>
</feature>
<feature type="domain" description="PARG catalytic Macro" evidence="6">
    <location>
        <begin position="237"/>
        <end position="459"/>
    </location>
</feature>